<dbReference type="AlphaFoldDB" id="A0AAJ0CUT0"/>
<comment type="caution">
    <text evidence="2">The sequence shown here is derived from an EMBL/GenBank/DDBJ whole genome shotgun (WGS) entry which is preliminary data.</text>
</comment>
<dbReference type="Proteomes" id="UP001251528">
    <property type="component" value="Unassembled WGS sequence"/>
</dbReference>
<organism evidence="2 3">
    <name type="scientific">Conoideocrella luteorostrata</name>
    <dbReference type="NCBI Taxonomy" id="1105319"/>
    <lineage>
        <taxon>Eukaryota</taxon>
        <taxon>Fungi</taxon>
        <taxon>Dikarya</taxon>
        <taxon>Ascomycota</taxon>
        <taxon>Pezizomycotina</taxon>
        <taxon>Sordariomycetes</taxon>
        <taxon>Hypocreomycetidae</taxon>
        <taxon>Hypocreales</taxon>
        <taxon>Clavicipitaceae</taxon>
        <taxon>Conoideocrella</taxon>
    </lineage>
</organism>
<sequence>MVSASPAAERLSVTTAIIGLLAVGGKVIDALWDLNAPANKAANSGFAQALQEIKQCRSTVHILYKTFYLLESAQLPFPERGTWIAADYLIATLTDTVLALSDLQAICETLALKSEGLATPPPEDAGVGRDASPSPSQKTISGLCSRIRWHNLSMTMMMTILKCPGESDAQNSKVGLERRMTRLISANTDLSGRLRQLEDVFHRESLPHYSPPSRHPQFWLLPRLIPYPTSSPSSPIPARSSLAVPPGAIGTTGLVSPPSTTEWTPPMLSPLSGYTLADIPILSIIPLPVTTSELVDGNNFYTFAYARRVSHDLSELMQCQAGQGTSRSLGVILGRTNAGADNGGSSSSTDSSSDGSPVAFETVPDKDAHTNAKKWRVRSFKVRRRWRA</sequence>
<proteinExistence type="predicted"/>
<keyword evidence="3" id="KW-1185">Reference proteome</keyword>
<gene>
    <name evidence="2" type="ORF">QQS21_002688</name>
</gene>
<dbReference type="EMBL" id="JASWJB010000032">
    <property type="protein sequence ID" value="KAK2608831.1"/>
    <property type="molecule type" value="Genomic_DNA"/>
</dbReference>
<feature type="compositionally biased region" description="Low complexity" evidence="1">
    <location>
        <begin position="336"/>
        <end position="356"/>
    </location>
</feature>
<name>A0AAJ0CUT0_9HYPO</name>
<feature type="region of interest" description="Disordered" evidence="1">
    <location>
        <begin position="335"/>
        <end position="371"/>
    </location>
</feature>
<evidence type="ECO:0000256" key="1">
    <source>
        <dbReference type="SAM" id="MobiDB-lite"/>
    </source>
</evidence>
<protein>
    <submittedName>
        <fullName evidence="2">Uncharacterized protein</fullName>
    </submittedName>
</protein>
<evidence type="ECO:0000313" key="2">
    <source>
        <dbReference type="EMBL" id="KAK2608831.1"/>
    </source>
</evidence>
<reference evidence="2" key="1">
    <citation type="submission" date="2023-06" db="EMBL/GenBank/DDBJ databases">
        <title>Conoideocrella luteorostrata (Hypocreales: Clavicipitaceae), a potential biocontrol fungus for elongate hemlock scale in United States Christmas tree production areas.</title>
        <authorList>
            <person name="Barrett H."/>
            <person name="Lovett B."/>
            <person name="Macias A.M."/>
            <person name="Stajich J.E."/>
            <person name="Kasson M.T."/>
        </authorList>
    </citation>
    <scope>NUCLEOTIDE SEQUENCE</scope>
    <source>
        <strain evidence="2">ARSEF 14590</strain>
    </source>
</reference>
<feature type="region of interest" description="Disordered" evidence="1">
    <location>
        <begin position="117"/>
        <end position="139"/>
    </location>
</feature>
<accession>A0AAJ0CUT0</accession>
<evidence type="ECO:0000313" key="3">
    <source>
        <dbReference type="Proteomes" id="UP001251528"/>
    </source>
</evidence>